<protein>
    <recommendedName>
        <fullName evidence="9">Lipid A biosynthesis acyltransferase</fullName>
    </recommendedName>
</protein>
<dbReference type="AlphaFoldDB" id="A0A6F8T9E6"/>
<keyword evidence="5" id="KW-0472">Membrane</keyword>
<reference evidence="7" key="1">
    <citation type="journal article" date="2020" name="Microbiol. Resour. Announc.">
        <title>Complete Genome Sequence of Novel Psychrotolerant Legionella Strain TUM19329, Isolated from Antarctic Lake Sediment.</title>
        <authorList>
            <person name="Shimada S."/>
            <person name="Nakai R."/>
            <person name="Aoki K."/>
            <person name="Shimoeda N."/>
            <person name="Ohno G."/>
            <person name="Miyazaki Y."/>
            <person name="Kudoh S."/>
            <person name="Imura S."/>
            <person name="Watanabe K."/>
            <person name="Ishii Y."/>
            <person name="Tateda K."/>
        </authorList>
    </citation>
    <scope>NUCLEOTIDE SEQUENCE [LARGE SCALE GENOMIC DNA]</scope>
    <source>
        <strain evidence="7">TUM19329</strain>
    </source>
</reference>
<keyword evidence="6" id="KW-0012">Acyltransferase</keyword>
<evidence type="ECO:0008006" key="9">
    <source>
        <dbReference type="Google" id="ProtNLM"/>
    </source>
</evidence>
<comment type="subcellular location">
    <subcellularLocation>
        <location evidence="1">Cell inner membrane</location>
    </subcellularLocation>
</comment>
<dbReference type="CDD" id="cd07984">
    <property type="entry name" value="LPLAT_LABLAT-like"/>
    <property type="match status" value="1"/>
</dbReference>
<dbReference type="PANTHER" id="PTHR30606">
    <property type="entry name" value="LIPID A BIOSYNTHESIS LAUROYL ACYLTRANSFERASE"/>
    <property type="match status" value="1"/>
</dbReference>
<evidence type="ECO:0000256" key="1">
    <source>
        <dbReference type="ARBA" id="ARBA00004533"/>
    </source>
</evidence>
<evidence type="ECO:0000256" key="2">
    <source>
        <dbReference type="ARBA" id="ARBA00022475"/>
    </source>
</evidence>
<proteinExistence type="predicted"/>
<dbReference type="RefSeq" id="WP_173237873.1">
    <property type="nucleotide sequence ID" value="NZ_AP022839.1"/>
</dbReference>
<evidence type="ECO:0000256" key="6">
    <source>
        <dbReference type="ARBA" id="ARBA00023315"/>
    </source>
</evidence>
<evidence type="ECO:0000256" key="4">
    <source>
        <dbReference type="ARBA" id="ARBA00022679"/>
    </source>
</evidence>
<accession>A0A6F8T9E6</accession>
<keyword evidence="2" id="KW-1003">Cell membrane</keyword>
<dbReference type="GO" id="GO:0016746">
    <property type="term" value="F:acyltransferase activity"/>
    <property type="evidence" value="ECO:0007669"/>
    <property type="project" value="UniProtKB-KW"/>
</dbReference>
<keyword evidence="8" id="KW-1185">Reference proteome</keyword>
<dbReference type="InterPro" id="IPR004960">
    <property type="entry name" value="LipA_acyltrans"/>
</dbReference>
<dbReference type="KEGG" id="lant:TUM19329_29670"/>
<name>A0A6F8T9E6_9GAMM</name>
<organism evidence="7 8">
    <name type="scientific">Legionella antarctica</name>
    <dbReference type="NCBI Taxonomy" id="2708020"/>
    <lineage>
        <taxon>Bacteria</taxon>
        <taxon>Pseudomonadati</taxon>
        <taxon>Pseudomonadota</taxon>
        <taxon>Gammaproteobacteria</taxon>
        <taxon>Legionellales</taxon>
        <taxon>Legionellaceae</taxon>
        <taxon>Legionella</taxon>
    </lineage>
</organism>
<keyword evidence="3" id="KW-0997">Cell inner membrane</keyword>
<dbReference type="Proteomes" id="UP000502894">
    <property type="component" value="Chromosome"/>
</dbReference>
<evidence type="ECO:0000256" key="5">
    <source>
        <dbReference type="ARBA" id="ARBA00023136"/>
    </source>
</evidence>
<dbReference type="GO" id="GO:0009247">
    <property type="term" value="P:glycolipid biosynthetic process"/>
    <property type="evidence" value="ECO:0007669"/>
    <property type="project" value="UniProtKB-ARBA"/>
</dbReference>
<evidence type="ECO:0000256" key="3">
    <source>
        <dbReference type="ARBA" id="ARBA00022519"/>
    </source>
</evidence>
<sequence>MIKLTRDLKTLPVTLMGWMVYFITPFKKSIAQNNIERVFQNSISPHEKKRLAAAYYSHLLSSIREVILYACVSKKRLDQRIKIIGLEHLYSAMKQDKGVLVLTGHFGSWEFSPLFFPDKVKGNKNLFYCIRNSLRFAFLDNLFLRRYERVGFHIINKKNAIREVSKALQKKGVVFFPFDLRPSRKDNNKIQVNFLGQDTSSYSSLAYLAARFNSPVISVSFYRINKKDHVIAFHPEIERHPTSDKQDALFQNTQNYNTRLGELVLQHPEQWLWSYKRWYFKA</sequence>
<dbReference type="Pfam" id="PF03279">
    <property type="entry name" value="Lip_A_acyltrans"/>
    <property type="match status" value="1"/>
</dbReference>
<evidence type="ECO:0000313" key="8">
    <source>
        <dbReference type="Proteomes" id="UP000502894"/>
    </source>
</evidence>
<dbReference type="PANTHER" id="PTHR30606:SF10">
    <property type="entry name" value="PHOSPHATIDYLINOSITOL MANNOSIDE ACYLTRANSFERASE"/>
    <property type="match status" value="1"/>
</dbReference>
<evidence type="ECO:0000313" key="7">
    <source>
        <dbReference type="EMBL" id="BCA96606.1"/>
    </source>
</evidence>
<keyword evidence="4" id="KW-0808">Transferase</keyword>
<gene>
    <name evidence="7" type="primary">waaM_3</name>
    <name evidence="7" type="ORF">TUM19329_29670</name>
</gene>
<dbReference type="GO" id="GO:0005886">
    <property type="term" value="C:plasma membrane"/>
    <property type="evidence" value="ECO:0007669"/>
    <property type="project" value="UniProtKB-SubCell"/>
</dbReference>
<dbReference type="EMBL" id="AP022839">
    <property type="protein sequence ID" value="BCA96606.1"/>
    <property type="molecule type" value="Genomic_DNA"/>
</dbReference>